<dbReference type="InterPro" id="IPR051094">
    <property type="entry name" value="Diverse_Catalytic_Enzymes"/>
</dbReference>
<dbReference type="InterPro" id="IPR006674">
    <property type="entry name" value="HD_domain"/>
</dbReference>
<reference evidence="8 9" key="1">
    <citation type="submission" date="2016-10" db="EMBL/GenBank/DDBJ databases">
        <authorList>
            <person name="de Groot N.N."/>
        </authorList>
    </citation>
    <scope>NUCLEOTIDE SEQUENCE [LARGE SCALE GENOMIC DNA]</scope>
    <source>
        <strain evidence="8 9">DSM 16981</strain>
    </source>
</reference>
<gene>
    <name evidence="8" type="ORF">SAMN05660299_02091</name>
</gene>
<keyword evidence="3" id="KW-0547">Nucleotide-binding</keyword>
<accession>A0A1G9YKH2</accession>
<organism evidence="8 9">
    <name type="scientific">Megasphaera paucivorans</name>
    <dbReference type="NCBI Taxonomy" id="349095"/>
    <lineage>
        <taxon>Bacteria</taxon>
        <taxon>Bacillati</taxon>
        <taxon>Bacillota</taxon>
        <taxon>Negativicutes</taxon>
        <taxon>Veillonellales</taxon>
        <taxon>Veillonellaceae</taxon>
        <taxon>Megasphaera</taxon>
    </lineage>
</organism>
<dbReference type="EC" id="3.6.1.41" evidence="1"/>
<comment type="catalytic activity">
    <reaction evidence="6">
        <text>P(1),P(4)-bis(5'-adenosyl) tetraphosphate + H2O = 2 ADP + 2 H(+)</text>
        <dbReference type="Rhea" id="RHEA:24252"/>
        <dbReference type="ChEBI" id="CHEBI:15377"/>
        <dbReference type="ChEBI" id="CHEBI:15378"/>
        <dbReference type="ChEBI" id="CHEBI:58141"/>
        <dbReference type="ChEBI" id="CHEBI:456216"/>
        <dbReference type="EC" id="3.6.1.41"/>
    </reaction>
</comment>
<dbReference type="SUPFAM" id="SSF109604">
    <property type="entry name" value="HD-domain/PDEase-like"/>
    <property type="match status" value="1"/>
</dbReference>
<name>A0A1G9YKH2_9FIRM</name>
<dbReference type="Gene3D" id="1.10.3210.10">
    <property type="entry name" value="Hypothetical protein af1432"/>
    <property type="match status" value="1"/>
</dbReference>
<dbReference type="GO" id="GO:0008803">
    <property type="term" value="F:bis(5'-nucleosyl)-tetraphosphatase (symmetrical) activity"/>
    <property type="evidence" value="ECO:0007669"/>
    <property type="project" value="UniProtKB-EC"/>
</dbReference>
<dbReference type="EMBL" id="FNHQ01000023">
    <property type="protein sequence ID" value="SDN09006.1"/>
    <property type="molecule type" value="Genomic_DNA"/>
</dbReference>
<dbReference type="OrthoDB" id="5295945at2"/>
<feature type="domain" description="HD" evidence="7">
    <location>
        <begin position="21"/>
        <end position="137"/>
    </location>
</feature>
<evidence type="ECO:0000313" key="8">
    <source>
        <dbReference type="EMBL" id="SDN09006.1"/>
    </source>
</evidence>
<dbReference type="GO" id="GO:0046872">
    <property type="term" value="F:metal ion binding"/>
    <property type="evidence" value="ECO:0007669"/>
    <property type="project" value="UniProtKB-KW"/>
</dbReference>
<dbReference type="InterPro" id="IPR005249">
    <property type="entry name" value="YqeK"/>
</dbReference>
<dbReference type="PANTHER" id="PTHR35795:SF1">
    <property type="entry name" value="BIS(5'-NUCLEOSYL)-TETRAPHOSPHATASE, SYMMETRICAL"/>
    <property type="match status" value="1"/>
</dbReference>
<evidence type="ECO:0000256" key="1">
    <source>
        <dbReference type="ARBA" id="ARBA00012506"/>
    </source>
</evidence>
<dbReference type="InterPro" id="IPR003607">
    <property type="entry name" value="HD/PDEase_dom"/>
</dbReference>
<evidence type="ECO:0000256" key="6">
    <source>
        <dbReference type="ARBA" id="ARBA00049417"/>
    </source>
</evidence>
<keyword evidence="2" id="KW-0479">Metal-binding</keyword>
<dbReference type="PANTHER" id="PTHR35795">
    <property type="entry name" value="SLR1885 PROTEIN"/>
    <property type="match status" value="1"/>
</dbReference>
<proteinExistence type="predicted"/>
<dbReference type="RefSeq" id="WP_091651549.1">
    <property type="nucleotide sequence ID" value="NZ_FNHQ01000023.1"/>
</dbReference>
<dbReference type="SMART" id="SM00471">
    <property type="entry name" value="HDc"/>
    <property type="match status" value="1"/>
</dbReference>
<keyword evidence="4 8" id="KW-0378">Hydrolase</keyword>
<evidence type="ECO:0000313" key="9">
    <source>
        <dbReference type="Proteomes" id="UP000199309"/>
    </source>
</evidence>
<evidence type="ECO:0000256" key="3">
    <source>
        <dbReference type="ARBA" id="ARBA00022741"/>
    </source>
</evidence>
<dbReference type="AlphaFoldDB" id="A0A1G9YKH2"/>
<dbReference type="NCBIfam" id="TIGR00488">
    <property type="entry name" value="bis(5'-nucleosyl)-tetraphosphatase (symmetrical) YqeK"/>
    <property type="match status" value="1"/>
</dbReference>
<dbReference type="CDD" id="cd00077">
    <property type="entry name" value="HDc"/>
    <property type="match status" value="1"/>
</dbReference>
<evidence type="ECO:0000256" key="4">
    <source>
        <dbReference type="ARBA" id="ARBA00022801"/>
    </source>
</evidence>
<sequence>MYEECKARIKNDLEAILSKNRYTHVLGVATAARELAERYDSDPDKAELAGLLHDSAKELKLSEMQQLAEKSFGNQLPPEITAIGSLLHGYAAVTIAKEKYDVHDADILAAIAHHTTGALYMSTLEKIVFLADYIEESRDFNGVQHLREMAAKNLDQAVLCGFDSTISHLLEQGKQIFVGTVRFRNSHIEYMKKCNRERR</sequence>
<dbReference type="Pfam" id="PF01966">
    <property type="entry name" value="HD"/>
    <property type="match status" value="1"/>
</dbReference>
<evidence type="ECO:0000256" key="5">
    <source>
        <dbReference type="ARBA" id="ARBA00023004"/>
    </source>
</evidence>
<evidence type="ECO:0000256" key="2">
    <source>
        <dbReference type="ARBA" id="ARBA00022723"/>
    </source>
</evidence>
<protein>
    <recommendedName>
        <fullName evidence="1">bis(5'-nucleosyl)-tetraphosphatase (symmetrical)</fullName>
        <ecNumber evidence="1">3.6.1.41</ecNumber>
    </recommendedName>
</protein>
<dbReference type="STRING" id="349095.SAMN05660299_02091"/>
<evidence type="ECO:0000259" key="7">
    <source>
        <dbReference type="PROSITE" id="PS51831"/>
    </source>
</evidence>
<dbReference type="PROSITE" id="PS51831">
    <property type="entry name" value="HD"/>
    <property type="match status" value="1"/>
</dbReference>
<dbReference type="Proteomes" id="UP000199309">
    <property type="component" value="Unassembled WGS sequence"/>
</dbReference>
<keyword evidence="9" id="KW-1185">Reference proteome</keyword>
<keyword evidence="5" id="KW-0408">Iron</keyword>
<dbReference type="GO" id="GO:0000166">
    <property type="term" value="F:nucleotide binding"/>
    <property type="evidence" value="ECO:0007669"/>
    <property type="project" value="UniProtKB-KW"/>
</dbReference>